<proteinExistence type="predicted"/>
<dbReference type="PANTHER" id="PTHR43313">
    <property type="entry name" value="SHORT-CHAIN DEHYDROGENASE/REDUCTASE FAMILY 9C"/>
    <property type="match status" value="1"/>
</dbReference>
<evidence type="ECO:0000313" key="1">
    <source>
        <dbReference type="EMBL" id="KAH9380034.1"/>
    </source>
</evidence>
<reference evidence="1 2" key="1">
    <citation type="journal article" date="2020" name="Cell">
        <title>Large-Scale Comparative Analyses of Tick Genomes Elucidate Their Genetic Diversity and Vector Capacities.</title>
        <authorList>
            <consortium name="Tick Genome and Microbiome Consortium (TIGMIC)"/>
            <person name="Jia N."/>
            <person name="Wang J."/>
            <person name="Shi W."/>
            <person name="Du L."/>
            <person name="Sun Y."/>
            <person name="Zhan W."/>
            <person name="Jiang J.F."/>
            <person name="Wang Q."/>
            <person name="Zhang B."/>
            <person name="Ji P."/>
            <person name="Bell-Sakyi L."/>
            <person name="Cui X.M."/>
            <person name="Yuan T.T."/>
            <person name="Jiang B.G."/>
            <person name="Yang W.F."/>
            <person name="Lam T.T."/>
            <person name="Chang Q.C."/>
            <person name="Ding S.J."/>
            <person name="Wang X.J."/>
            <person name="Zhu J.G."/>
            <person name="Ruan X.D."/>
            <person name="Zhao L."/>
            <person name="Wei J.T."/>
            <person name="Ye R.Z."/>
            <person name="Que T.C."/>
            <person name="Du C.H."/>
            <person name="Zhou Y.H."/>
            <person name="Cheng J.X."/>
            <person name="Dai P.F."/>
            <person name="Guo W.B."/>
            <person name="Han X.H."/>
            <person name="Huang E.J."/>
            <person name="Li L.F."/>
            <person name="Wei W."/>
            <person name="Gao Y.C."/>
            <person name="Liu J.Z."/>
            <person name="Shao H.Z."/>
            <person name="Wang X."/>
            <person name="Wang C.C."/>
            <person name="Yang T.C."/>
            <person name="Huo Q.B."/>
            <person name="Li W."/>
            <person name="Chen H.Y."/>
            <person name="Chen S.E."/>
            <person name="Zhou L.G."/>
            <person name="Ni X.B."/>
            <person name="Tian J.H."/>
            <person name="Sheng Y."/>
            <person name="Liu T."/>
            <person name="Pan Y.S."/>
            <person name="Xia L.Y."/>
            <person name="Li J."/>
            <person name="Zhao F."/>
            <person name="Cao W.C."/>
        </authorList>
    </citation>
    <scope>NUCLEOTIDE SEQUENCE [LARGE SCALE GENOMIC DNA]</scope>
    <source>
        <strain evidence="1">HaeL-2018</strain>
    </source>
</reference>
<dbReference type="InterPro" id="IPR002347">
    <property type="entry name" value="SDR_fam"/>
</dbReference>
<accession>A0A9J6GWZ1</accession>
<dbReference type="Gene3D" id="3.40.50.720">
    <property type="entry name" value="NAD(P)-binding Rossmann-like Domain"/>
    <property type="match status" value="1"/>
</dbReference>
<dbReference type="GO" id="GO:0008202">
    <property type="term" value="P:steroid metabolic process"/>
    <property type="evidence" value="ECO:0007669"/>
    <property type="project" value="TreeGrafter"/>
</dbReference>
<dbReference type="OrthoDB" id="294295at2759"/>
<dbReference type="Pfam" id="PF00106">
    <property type="entry name" value="adh_short"/>
    <property type="match status" value="1"/>
</dbReference>
<dbReference type="GO" id="GO:0016491">
    <property type="term" value="F:oxidoreductase activity"/>
    <property type="evidence" value="ECO:0007669"/>
    <property type="project" value="TreeGrafter"/>
</dbReference>
<keyword evidence="2" id="KW-1185">Reference proteome</keyword>
<gene>
    <name evidence="1" type="ORF">HPB48_006148</name>
</gene>
<dbReference type="SUPFAM" id="SSF51735">
    <property type="entry name" value="NAD(P)-binding Rossmann-fold domains"/>
    <property type="match status" value="1"/>
</dbReference>
<organism evidence="1 2">
    <name type="scientific">Haemaphysalis longicornis</name>
    <name type="common">Bush tick</name>
    <dbReference type="NCBI Taxonomy" id="44386"/>
    <lineage>
        <taxon>Eukaryota</taxon>
        <taxon>Metazoa</taxon>
        <taxon>Ecdysozoa</taxon>
        <taxon>Arthropoda</taxon>
        <taxon>Chelicerata</taxon>
        <taxon>Arachnida</taxon>
        <taxon>Acari</taxon>
        <taxon>Parasitiformes</taxon>
        <taxon>Ixodida</taxon>
        <taxon>Ixodoidea</taxon>
        <taxon>Ixodidae</taxon>
        <taxon>Haemaphysalinae</taxon>
        <taxon>Haemaphysalis</taxon>
    </lineage>
</organism>
<dbReference type="Proteomes" id="UP000821853">
    <property type="component" value="Chromosome 8"/>
</dbReference>
<dbReference type="EMBL" id="JABSTR010000010">
    <property type="protein sequence ID" value="KAH9380034.1"/>
    <property type="molecule type" value="Genomic_DNA"/>
</dbReference>
<name>A0A9J6GWZ1_HAELO</name>
<sequence>MNFPNAELWAVVSNAGVPTLGYAEWQPMSRVRTVFDVNTFGSLEVATAFLPLLKKAKGRLVFVTSWLGLYLVFTK</sequence>
<comment type="caution">
    <text evidence="1">The sequence shown here is derived from an EMBL/GenBank/DDBJ whole genome shotgun (WGS) entry which is preliminary data.</text>
</comment>
<dbReference type="AlphaFoldDB" id="A0A9J6GWZ1"/>
<dbReference type="PANTHER" id="PTHR43313:SF36">
    <property type="entry name" value="D-BETA-HYDROXYBUTYRATE DEHYDROGENASE, MITOCHONDRIAL"/>
    <property type="match status" value="1"/>
</dbReference>
<evidence type="ECO:0000313" key="2">
    <source>
        <dbReference type="Proteomes" id="UP000821853"/>
    </source>
</evidence>
<dbReference type="InterPro" id="IPR036291">
    <property type="entry name" value="NAD(P)-bd_dom_sf"/>
</dbReference>
<dbReference type="VEuPathDB" id="VectorBase:HLOH_042448"/>
<protein>
    <submittedName>
        <fullName evidence="1">Uncharacterized protein</fullName>
    </submittedName>
</protein>